<dbReference type="STRING" id="1266660.A0A1G4K4C1"/>
<evidence type="ECO:0000256" key="7">
    <source>
        <dbReference type="ARBA" id="ARBA00022771"/>
    </source>
</evidence>
<dbReference type="GO" id="GO:0031571">
    <property type="term" value="P:mitotic G1 DNA damage checkpoint signaling"/>
    <property type="evidence" value="ECO:0007669"/>
    <property type="project" value="EnsemblFungi"/>
</dbReference>
<keyword evidence="18" id="KW-1185">Reference proteome</keyword>
<dbReference type="GO" id="GO:0003688">
    <property type="term" value="F:DNA replication origin binding"/>
    <property type="evidence" value="ECO:0007669"/>
    <property type="project" value="EnsemblFungi"/>
</dbReference>
<gene>
    <name evidence="17" type="ORF">LADA_0H13278G</name>
</gene>
<keyword evidence="11 14" id="KW-0175">Coiled coil</keyword>
<evidence type="ECO:0000256" key="9">
    <source>
        <dbReference type="ARBA" id="ARBA00022833"/>
    </source>
</evidence>
<evidence type="ECO:0000256" key="4">
    <source>
        <dbReference type="ARBA" id="ARBA00005555"/>
    </source>
</evidence>
<dbReference type="PROSITE" id="PS50089">
    <property type="entry name" value="ZF_RING_2"/>
    <property type="match status" value="1"/>
</dbReference>
<comment type="subcellular location">
    <subcellularLocation>
        <location evidence="2 14">Nucleus</location>
    </subcellularLocation>
</comment>
<evidence type="ECO:0000256" key="1">
    <source>
        <dbReference type="ARBA" id="ARBA00000900"/>
    </source>
</evidence>
<organism evidence="17 18">
    <name type="scientific">Lachancea dasiensis</name>
    <dbReference type="NCBI Taxonomy" id="1072105"/>
    <lineage>
        <taxon>Eukaryota</taxon>
        <taxon>Fungi</taxon>
        <taxon>Dikarya</taxon>
        <taxon>Ascomycota</taxon>
        <taxon>Saccharomycotina</taxon>
        <taxon>Saccharomycetes</taxon>
        <taxon>Saccharomycetales</taxon>
        <taxon>Saccharomycetaceae</taxon>
        <taxon>Lachancea</taxon>
    </lineage>
</organism>
<dbReference type="GO" id="GO:0000722">
    <property type="term" value="P:telomere maintenance via recombination"/>
    <property type="evidence" value="ECO:0007669"/>
    <property type="project" value="EnsemblFungi"/>
</dbReference>
<evidence type="ECO:0000256" key="13">
    <source>
        <dbReference type="PROSITE-ProRule" id="PRU00175"/>
    </source>
</evidence>
<dbReference type="SUPFAM" id="SSF57850">
    <property type="entry name" value="RING/U-box"/>
    <property type="match status" value="1"/>
</dbReference>
<feature type="coiled-coil region" evidence="15">
    <location>
        <begin position="228"/>
        <end position="347"/>
    </location>
</feature>
<evidence type="ECO:0000256" key="15">
    <source>
        <dbReference type="SAM" id="Coils"/>
    </source>
</evidence>
<dbReference type="UniPathway" id="UPA00143"/>
<dbReference type="InterPro" id="IPR001841">
    <property type="entry name" value="Znf_RING"/>
</dbReference>
<dbReference type="CDD" id="cd16499">
    <property type="entry name" value="RING-HC_Bre1-like"/>
    <property type="match status" value="1"/>
</dbReference>
<dbReference type="PANTHER" id="PTHR23163">
    <property type="entry name" value="RING FINGER PROTEIN-RELATED"/>
    <property type="match status" value="1"/>
</dbReference>
<dbReference type="GO" id="GO:0042802">
    <property type="term" value="F:identical protein binding"/>
    <property type="evidence" value="ECO:0007669"/>
    <property type="project" value="EnsemblFungi"/>
</dbReference>
<keyword evidence="6 14" id="KW-0479">Metal-binding</keyword>
<dbReference type="GO" id="GO:0006366">
    <property type="term" value="P:transcription by RNA polymerase II"/>
    <property type="evidence" value="ECO:0007669"/>
    <property type="project" value="EnsemblFungi"/>
</dbReference>
<dbReference type="EC" id="2.3.2.27" evidence="14"/>
<name>A0A1G4K4C1_9SACH</name>
<evidence type="ECO:0000256" key="10">
    <source>
        <dbReference type="ARBA" id="ARBA00022853"/>
    </source>
</evidence>
<reference evidence="17 18" key="1">
    <citation type="submission" date="2016-03" db="EMBL/GenBank/DDBJ databases">
        <authorList>
            <person name="Devillers H."/>
        </authorList>
    </citation>
    <scope>NUCLEOTIDE SEQUENCE [LARGE SCALE GENOMIC DNA]</scope>
    <source>
        <strain evidence="17">CBS 10888</strain>
    </source>
</reference>
<dbReference type="EMBL" id="LT598461">
    <property type="protein sequence ID" value="SCU98477.1"/>
    <property type="molecule type" value="Genomic_DNA"/>
</dbReference>
<feature type="coiled-coil region" evidence="15">
    <location>
        <begin position="468"/>
        <end position="558"/>
    </location>
</feature>
<evidence type="ECO:0000256" key="2">
    <source>
        <dbReference type="ARBA" id="ARBA00004123"/>
    </source>
</evidence>
<dbReference type="Pfam" id="PF08647">
    <property type="entry name" value="BRE1"/>
    <property type="match status" value="1"/>
</dbReference>
<evidence type="ECO:0000256" key="11">
    <source>
        <dbReference type="ARBA" id="ARBA00023054"/>
    </source>
</evidence>
<protein>
    <recommendedName>
        <fullName evidence="14">E3 ubiquitin protein ligase</fullName>
        <ecNumber evidence="14">2.3.2.27</ecNumber>
    </recommendedName>
</protein>
<dbReference type="Gene3D" id="3.30.40.10">
    <property type="entry name" value="Zinc/RING finger domain, C3HC4 (zinc finger)"/>
    <property type="match status" value="1"/>
</dbReference>
<evidence type="ECO:0000256" key="12">
    <source>
        <dbReference type="ARBA" id="ARBA00023242"/>
    </source>
</evidence>
<keyword evidence="12 14" id="KW-0539">Nucleus</keyword>
<feature type="coiled-coil region" evidence="15">
    <location>
        <begin position="379"/>
        <end position="425"/>
    </location>
</feature>
<sequence length="663" mass="75336">MSEEPATKKAKVAWNLTDPTEPLARKDVIAFQKEALFRALNKHRSRAESFEKQLAQGHEDLLSLREQFARVCGALAVVAAKLSDLCRDDPAAYKLCQSIAEGVETDVSAVGDELAVLVDKYVGRNSADSSLASHLHASEVAKKSLSTHNEQLQREVEAVRSYYESLIHSYDREDSETIKRIFKIKDEDHESESKRFKDSPESQAVQIVAKTNDEVKSEASERTDVVTTLEHELQLKELNDQIDTLRATIEELENWKTQRENEITKLRTELAAVPRPSHGHPADGEPDREELLRRLEMLTEENNALTQTNSAFLSKFQKLVQEKEVFTNKLTNEFQTAQEALKKHNDMLEKDLVRIRSTRDEMSGKLAILESQKSKSEILDDLQKVIDLQKERVIKLDNKLEEPSKDALTKELQDLERAFRELSQFAHKKYSEHLTQENIVSKLTVEKSKADQKYFAAMRSKDSILIENKNLSKNYSKSNELIAQLKDIERTLQSKVESLNKQIHFHENNEKRLLDANKSTSAKLMDLTSALGKSKRANEFLSQEKAKFIGQIAALESQNHSSQTESKALKLQLSQAHAKAAKLHKFLASSGNSDSSVLTEELENFRTIVYCSLCSKNWKNTAIKNCGHVFCDQCCKERLAARMRKCPICRTPFGAPDLLDLHM</sequence>
<dbReference type="GO" id="GO:0030174">
    <property type="term" value="P:regulation of DNA-templated DNA replication initiation"/>
    <property type="evidence" value="ECO:0007669"/>
    <property type="project" value="EnsemblFungi"/>
</dbReference>
<evidence type="ECO:0000256" key="6">
    <source>
        <dbReference type="ARBA" id="ARBA00022723"/>
    </source>
</evidence>
<dbReference type="PANTHER" id="PTHR23163:SF0">
    <property type="entry name" value="E3 UBIQUITIN-PROTEIN LIGASE BRE1"/>
    <property type="match status" value="1"/>
</dbReference>
<evidence type="ECO:0000256" key="5">
    <source>
        <dbReference type="ARBA" id="ARBA00022679"/>
    </source>
</evidence>
<dbReference type="InterPro" id="IPR013956">
    <property type="entry name" value="E3_ubiquit_lig_Bre1"/>
</dbReference>
<dbReference type="GO" id="GO:0031509">
    <property type="term" value="P:subtelomeric heterochromatin formation"/>
    <property type="evidence" value="ECO:0007669"/>
    <property type="project" value="EnsemblFungi"/>
</dbReference>
<dbReference type="Pfam" id="PF13920">
    <property type="entry name" value="zf-C3HC4_3"/>
    <property type="match status" value="1"/>
</dbReference>
<dbReference type="GO" id="GO:0097110">
    <property type="term" value="F:scaffold protein binding"/>
    <property type="evidence" value="ECO:0007669"/>
    <property type="project" value="EnsemblFungi"/>
</dbReference>
<comment type="pathway">
    <text evidence="3 14">Protein modification; protein ubiquitination.</text>
</comment>
<dbReference type="GO" id="GO:0005634">
    <property type="term" value="C:nucleus"/>
    <property type="evidence" value="ECO:0007669"/>
    <property type="project" value="UniProtKB-SubCell"/>
</dbReference>
<dbReference type="GO" id="GO:0061630">
    <property type="term" value="F:ubiquitin protein ligase activity"/>
    <property type="evidence" value="ECO:0007669"/>
    <property type="project" value="UniProtKB-EC"/>
</dbReference>
<dbReference type="Proteomes" id="UP000190274">
    <property type="component" value="Chromosome H"/>
</dbReference>
<keyword evidence="10 14" id="KW-0156">Chromatin regulator</keyword>
<evidence type="ECO:0000313" key="17">
    <source>
        <dbReference type="EMBL" id="SCU98477.1"/>
    </source>
</evidence>
<dbReference type="GO" id="GO:0008270">
    <property type="term" value="F:zinc ion binding"/>
    <property type="evidence" value="ECO:0007669"/>
    <property type="project" value="UniProtKB-KW"/>
</dbReference>
<dbReference type="AlphaFoldDB" id="A0A1G4K4C1"/>
<comment type="catalytic activity">
    <reaction evidence="1 14">
        <text>S-ubiquitinyl-[E2 ubiquitin-conjugating enzyme]-L-cysteine + [acceptor protein]-L-lysine = [E2 ubiquitin-conjugating enzyme]-L-cysteine + N(6)-ubiquitinyl-[acceptor protein]-L-lysine.</text>
        <dbReference type="EC" id="2.3.2.27"/>
    </reaction>
</comment>
<dbReference type="GO" id="GO:0031573">
    <property type="term" value="P:mitotic intra-S DNA damage checkpoint signaling"/>
    <property type="evidence" value="ECO:0007669"/>
    <property type="project" value="EnsemblFungi"/>
</dbReference>
<evidence type="ECO:0000256" key="14">
    <source>
        <dbReference type="RuleBase" id="RU365038"/>
    </source>
</evidence>
<keyword evidence="7 13" id="KW-0863">Zinc-finger</keyword>
<evidence type="ECO:0000256" key="3">
    <source>
        <dbReference type="ARBA" id="ARBA00004906"/>
    </source>
</evidence>
<dbReference type="GO" id="GO:0016567">
    <property type="term" value="P:protein ubiquitination"/>
    <property type="evidence" value="ECO:0007669"/>
    <property type="project" value="UniProtKB-UniRule"/>
</dbReference>
<comment type="similarity">
    <text evidence="4 14">Belongs to the BRE1 family.</text>
</comment>
<proteinExistence type="inferred from homology"/>
<keyword evidence="9 14" id="KW-0862">Zinc</keyword>
<evidence type="ECO:0000259" key="16">
    <source>
        <dbReference type="PROSITE" id="PS50089"/>
    </source>
</evidence>
<dbReference type="SMART" id="SM00184">
    <property type="entry name" value="RING"/>
    <property type="match status" value="1"/>
</dbReference>
<dbReference type="GO" id="GO:0033503">
    <property type="term" value="C:HULC complex"/>
    <property type="evidence" value="ECO:0007669"/>
    <property type="project" value="TreeGrafter"/>
</dbReference>
<keyword evidence="8 14" id="KW-0833">Ubl conjugation pathway</keyword>
<dbReference type="OrthoDB" id="654191at2759"/>
<feature type="domain" description="RING-type" evidence="16">
    <location>
        <begin position="611"/>
        <end position="650"/>
    </location>
</feature>
<dbReference type="GO" id="GO:0042138">
    <property type="term" value="P:meiotic DNA double-strand break formation"/>
    <property type="evidence" value="ECO:0007669"/>
    <property type="project" value="EnsemblFungi"/>
</dbReference>
<dbReference type="InterPro" id="IPR013083">
    <property type="entry name" value="Znf_RING/FYVE/PHD"/>
</dbReference>
<dbReference type="GO" id="GO:0000781">
    <property type="term" value="C:chromosome, telomeric region"/>
    <property type="evidence" value="ECO:0007669"/>
    <property type="project" value="GOC"/>
</dbReference>
<accession>A0A1G4K4C1</accession>
<evidence type="ECO:0000313" key="18">
    <source>
        <dbReference type="Proteomes" id="UP000190274"/>
    </source>
</evidence>
<dbReference type="GO" id="GO:0000724">
    <property type="term" value="P:double-strand break repair via homologous recombination"/>
    <property type="evidence" value="ECO:0007669"/>
    <property type="project" value="EnsemblFungi"/>
</dbReference>
<evidence type="ECO:0000256" key="8">
    <source>
        <dbReference type="ARBA" id="ARBA00022786"/>
    </source>
</evidence>
<keyword evidence="5 14" id="KW-0808">Transferase</keyword>